<protein>
    <submittedName>
        <fullName evidence="1">Uncharacterized protein</fullName>
    </submittedName>
</protein>
<reference evidence="1" key="1">
    <citation type="submission" date="2022-08" db="EMBL/GenBank/DDBJ databases">
        <authorList>
            <consortium name="DOE Joint Genome Institute"/>
            <person name="Min B."/>
            <person name="Riley R."/>
            <person name="Sierra-Patev S."/>
            <person name="Naranjo-Ortiz M."/>
            <person name="Looney B."/>
            <person name="Konkel Z."/>
            <person name="Slot J.C."/>
            <person name="Sakamoto Y."/>
            <person name="Steenwyk J.L."/>
            <person name="Rokas A."/>
            <person name="Carro J."/>
            <person name="Camarero S."/>
            <person name="Ferreira P."/>
            <person name="Molpeceres G."/>
            <person name="Ruiz-Duenas F.J."/>
            <person name="Serrano A."/>
            <person name="Henrissat B."/>
            <person name="Drula E."/>
            <person name="Hughes K.W."/>
            <person name="Mata J.L."/>
            <person name="Ishikawa N.K."/>
            <person name="Vargas-Isla R."/>
            <person name="Ushijima S."/>
            <person name="Smith C.A."/>
            <person name="Ahrendt S."/>
            <person name="Andreopoulos W."/>
            <person name="He G."/>
            <person name="Labutti K."/>
            <person name="Lipzen A."/>
            <person name="Ng V."/>
            <person name="Sandor L."/>
            <person name="Barry K."/>
            <person name="Martinez A.T."/>
            <person name="Xiao Y."/>
            <person name="Gibbons J.G."/>
            <person name="Terashima K."/>
            <person name="Hibbett D.S."/>
            <person name="Grigoriev I.V."/>
        </authorList>
    </citation>
    <scope>NUCLEOTIDE SEQUENCE</scope>
    <source>
        <strain evidence="1">Sp2 HRB7682 ss15</strain>
    </source>
</reference>
<evidence type="ECO:0000313" key="2">
    <source>
        <dbReference type="Proteomes" id="UP001150238"/>
    </source>
</evidence>
<organism evidence="1 2">
    <name type="scientific">Lentinula lateritia</name>
    <dbReference type="NCBI Taxonomy" id="40482"/>
    <lineage>
        <taxon>Eukaryota</taxon>
        <taxon>Fungi</taxon>
        <taxon>Dikarya</taxon>
        <taxon>Basidiomycota</taxon>
        <taxon>Agaricomycotina</taxon>
        <taxon>Agaricomycetes</taxon>
        <taxon>Agaricomycetidae</taxon>
        <taxon>Agaricales</taxon>
        <taxon>Marasmiineae</taxon>
        <taxon>Omphalotaceae</taxon>
        <taxon>Lentinula</taxon>
    </lineage>
</organism>
<name>A0A9W9DFS2_9AGAR</name>
<sequence>MTVRKRIPGLGDFEISPLPPPPPMSWGENTWVGWIPVSWESVKEPEHIVEAVSETSTMVIVPSSLKFSLHQPWIVCSLLGMPEGLDDVIWVGKSEEKSEPVKPQALGLMHIYDIGGISQRSEPDTEGPYKR</sequence>
<evidence type="ECO:0000313" key="1">
    <source>
        <dbReference type="EMBL" id="KAJ4468390.1"/>
    </source>
</evidence>
<accession>A0A9W9DFS2</accession>
<dbReference type="Proteomes" id="UP001150238">
    <property type="component" value="Unassembled WGS sequence"/>
</dbReference>
<reference evidence="1" key="2">
    <citation type="journal article" date="2023" name="Proc. Natl. Acad. Sci. U.S.A.">
        <title>A global phylogenomic analysis of the shiitake genus Lentinula.</title>
        <authorList>
            <person name="Sierra-Patev S."/>
            <person name="Min B."/>
            <person name="Naranjo-Ortiz M."/>
            <person name="Looney B."/>
            <person name="Konkel Z."/>
            <person name="Slot J.C."/>
            <person name="Sakamoto Y."/>
            <person name="Steenwyk J.L."/>
            <person name="Rokas A."/>
            <person name="Carro J."/>
            <person name="Camarero S."/>
            <person name="Ferreira P."/>
            <person name="Molpeceres G."/>
            <person name="Ruiz-Duenas F.J."/>
            <person name="Serrano A."/>
            <person name="Henrissat B."/>
            <person name="Drula E."/>
            <person name="Hughes K.W."/>
            <person name="Mata J.L."/>
            <person name="Ishikawa N.K."/>
            <person name="Vargas-Isla R."/>
            <person name="Ushijima S."/>
            <person name="Smith C.A."/>
            <person name="Donoghue J."/>
            <person name="Ahrendt S."/>
            <person name="Andreopoulos W."/>
            <person name="He G."/>
            <person name="LaButti K."/>
            <person name="Lipzen A."/>
            <person name="Ng V."/>
            <person name="Riley R."/>
            <person name="Sandor L."/>
            <person name="Barry K."/>
            <person name="Martinez A.T."/>
            <person name="Xiao Y."/>
            <person name="Gibbons J.G."/>
            <person name="Terashima K."/>
            <person name="Grigoriev I.V."/>
            <person name="Hibbett D."/>
        </authorList>
    </citation>
    <scope>NUCLEOTIDE SEQUENCE</scope>
    <source>
        <strain evidence="1">Sp2 HRB7682 ss15</strain>
    </source>
</reference>
<dbReference type="AlphaFoldDB" id="A0A9W9DFS2"/>
<comment type="caution">
    <text evidence="1">The sequence shown here is derived from an EMBL/GenBank/DDBJ whole genome shotgun (WGS) entry which is preliminary data.</text>
</comment>
<dbReference type="EMBL" id="JANVFS010000038">
    <property type="protein sequence ID" value="KAJ4468390.1"/>
    <property type="molecule type" value="Genomic_DNA"/>
</dbReference>
<proteinExistence type="predicted"/>
<gene>
    <name evidence="1" type="ORF">C8J55DRAFT_492397</name>
</gene>